<keyword evidence="2 6" id="KW-0645">Protease</keyword>
<name>A0A9P1NIS6_BACAS</name>
<dbReference type="Proteomes" id="UP000006562">
    <property type="component" value="Chromosome"/>
</dbReference>
<evidence type="ECO:0000313" key="7">
    <source>
        <dbReference type="Proteomes" id="UP000006562"/>
    </source>
</evidence>
<gene>
    <name evidence="6" type="ordered locus">BAMF_3087</name>
</gene>
<keyword evidence="1" id="KW-1188">Viral release from host cell</keyword>
<protein>
    <submittedName>
        <fullName evidence="6">Prohead protease</fullName>
    </submittedName>
</protein>
<reference evidence="6 7" key="1">
    <citation type="journal article" date="2011" name="Int. J. Syst. Evol. Microbiol.">
        <title>Relationship of Bacillus amyloliquefaciens clades associated with strains DSM 7T and FZB42T: a proposal for Bacillus amyloliquefaciens subsp. amyloliquefaciens subsp. nov. and Bacillus amyloliquefaciens subsp. plantarum subsp. nov. based on complete genome sequence comparisons.</title>
        <authorList>
            <person name="Borriss R."/>
            <person name="Chen X.H."/>
            <person name="Rueckert C."/>
            <person name="Blom J."/>
            <person name="Becker A."/>
            <person name="Baumgarth B."/>
            <person name="Fan B."/>
            <person name="Pukall R."/>
            <person name="Schumann P."/>
            <person name="Sproer C."/>
            <person name="Junge H."/>
            <person name="Vater J."/>
            <person name="Puhler A."/>
            <person name="Klenk H.P."/>
        </authorList>
    </citation>
    <scope>NUCLEOTIDE SEQUENCE [LARGE SCALE GENOMIC DNA]</scope>
    <source>
        <strain evidence="7">DSM 7</strain>
    </source>
</reference>
<dbReference type="NCBIfam" id="TIGR01543">
    <property type="entry name" value="proheadase_HK97"/>
    <property type="match status" value="1"/>
</dbReference>
<dbReference type="InterPro" id="IPR006433">
    <property type="entry name" value="Prohead_protease"/>
</dbReference>
<evidence type="ECO:0000256" key="3">
    <source>
        <dbReference type="ARBA" id="ARBA00022801"/>
    </source>
</evidence>
<feature type="region of interest" description="Disordered" evidence="4">
    <location>
        <begin position="1"/>
        <end position="22"/>
    </location>
</feature>
<dbReference type="AlphaFoldDB" id="A0A9P1NIS6"/>
<evidence type="ECO:0000256" key="2">
    <source>
        <dbReference type="ARBA" id="ARBA00022670"/>
    </source>
</evidence>
<accession>A0A9P1NIS6</accession>
<dbReference type="KEGG" id="bao:BAMF_3087"/>
<dbReference type="GO" id="GO:0006508">
    <property type="term" value="P:proteolysis"/>
    <property type="evidence" value="ECO:0007669"/>
    <property type="project" value="UniProtKB-KW"/>
</dbReference>
<evidence type="ECO:0000256" key="4">
    <source>
        <dbReference type="SAM" id="MobiDB-lite"/>
    </source>
</evidence>
<evidence type="ECO:0000313" key="6">
    <source>
        <dbReference type="EMBL" id="CBI44213.1"/>
    </source>
</evidence>
<organism evidence="6 7">
    <name type="scientific">Bacillus amyloliquefaciens (strain ATCC 23350 / DSM 7 / BCRC 11601 / CCUG 28519 / NBRC 15535 / NRRL B-14393 / F)</name>
    <dbReference type="NCBI Taxonomy" id="692420"/>
    <lineage>
        <taxon>Bacteria</taxon>
        <taxon>Bacillati</taxon>
        <taxon>Bacillota</taxon>
        <taxon>Bacilli</taxon>
        <taxon>Bacillales</taxon>
        <taxon>Bacillaceae</taxon>
        <taxon>Bacillus</taxon>
        <taxon>Bacillus amyloliquefaciens group</taxon>
    </lineage>
</organism>
<dbReference type="Pfam" id="PF04586">
    <property type="entry name" value="Peptidase_S78"/>
    <property type="match status" value="1"/>
</dbReference>
<evidence type="ECO:0000259" key="5">
    <source>
        <dbReference type="Pfam" id="PF04586"/>
    </source>
</evidence>
<dbReference type="GO" id="GO:0008233">
    <property type="term" value="F:peptidase activity"/>
    <property type="evidence" value="ECO:0007669"/>
    <property type="project" value="UniProtKB-KW"/>
</dbReference>
<dbReference type="EMBL" id="FN597644">
    <property type="protein sequence ID" value="CBI44213.1"/>
    <property type="molecule type" value="Genomic_DNA"/>
</dbReference>
<keyword evidence="7" id="KW-1185">Reference proteome</keyword>
<dbReference type="InterPro" id="IPR054613">
    <property type="entry name" value="Peptidase_S78_dom"/>
</dbReference>
<proteinExistence type="predicted"/>
<sequence length="198" mass="22077">MSKEVEIRTSQEGALKAHSSDDGPKVISGYALKFGTRSHNLGGFIEMIDKRALDQTDMSDVRALIDHDPSKILGRTSAGTLKLEVDDIGLRFDVTLPNTQYATDLYENLRVGNISNCSFGFLLGKNGDSFTRDQETGLPLRSLRNISKLTDVSVVTYPAYEDTDVTIAQRNLKQYEQRNLNPQKEKLLLQLDLIKLGL</sequence>
<reference evidence="7" key="2">
    <citation type="journal article" date="2011" name="J. Biotechnol.">
        <title>Genome sequence of B. amyloliquefaciens type strain DSM7(T) reveals differences to plant-associated B. amyloliquefaciens FZB42.</title>
        <authorList>
            <person name="Ruckert C."/>
            <person name="Blom J."/>
            <person name="Chen X."/>
            <person name="Reva O."/>
            <person name="Borriss R."/>
        </authorList>
    </citation>
    <scope>NUCLEOTIDE SEQUENCE [LARGE SCALE GENOMIC DNA]</scope>
    <source>
        <strain evidence="7">DSM 7</strain>
    </source>
</reference>
<dbReference type="RefSeq" id="WP_013353507.1">
    <property type="nucleotide sequence ID" value="NC_014551.1"/>
</dbReference>
<evidence type="ECO:0000256" key="1">
    <source>
        <dbReference type="ARBA" id="ARBA00022612"/>
    </source>
</evidence>
<feature type="domain" description="Prohead serine protease" evidence="5">
    <location>
        <begin position="17"/>
        <end position="177"/>
    </location>
</feature>
<keyword evidence="3" id="KW-0378">Hydrolase</keyword>